<accession>A0A1B6GHY5</accession>
<sequence>MASHRTLGVLDYAVLIVTLLVSLGIGLYFRCTGGKQKTAKEYLLGDRNQSVLPVAISLMASVMSAVTLLGVSAEVYMYGTIFLTIIVSYMLFTAVAAYLYLPVFFKLQATSAYEYLERRFTPRVRLAASALYTLQMVLYMGIVLYAPTIALEALTGLSRNTSILVVGAVCTVYSTIGGIKAVIWTDVFQAGLMYAALFSVIGVAVWDQGGVSPIWRIAENHGRIQFFDFTPDPTVRHTTWTLFFGGGFTFLSVYAVNQNQVQRYMTMRDHKTAVRSLWFSLVFLYLLLLTCGFAGLSIFSAYYTCDPLKTGRISSPDQLMPLFVIDKMGQVPGLPGLFTAGIFSASLSTVSSCVNSLAAVTVEDYLKPFLPSIKAKGSTALTKCLVLLYGLACLGVGFLAQYIGGLLQAGLSIMGIAGGPLLGTFTLGMFLPSANEPGALAGILSGIISTAWIGFGQPKPKPTPLRLSTASCLNVTAALPTIVPKLVHYPYMYRLSYLLYVVIGCCITLVVGCLVSRLAVSLGYRSPHSVSPDLFTPIVSKCLRKPQSTNDVELQQTKLKQSQETRKLVED</sequence>
<dbReference type="GO" id="GO:0015293">
    <property type="term" value="F:symporter activity"/>
    <property type="evidence" value="ECO:0007669"/>
    <property type="project" value="TreeGrafter"/>
</dbReference>
<feature type="transmembrane region" description="Helical" evidence="12">
    <location>
        <begin position="126"/>
        <end position="150"/>
    </location>
</feature>
<gene>
    <name evidence="13" type="ORF">g.7754</name>
</gene>
<evidence type="ECO:0000256" key="9">
    <source>
        <dbReference type="ARBA" id="ARBA00023136"/>
    </source>
</evidence>
<reference evidence="13" key="1">
    <citation type="submission" date="2015-11" db="EMBL/GenBank/DDBJ databases">
        <title>De novo transcriptome assembly of four potential Pierce s Disease insect vectors from Arizona vineyards.</title>
        <authorList>
            <person name="Tassone E.E."/>
        </authorList>
    </citation>
    <scope>NUCLEOTIDE SEQUENCE</scope>
</reference>
<organism evidence="13">
    <name type="scientific">Cuerna arida</name>
    <dbReference type="NCBI Taxonomy" id="1464854"/>
    <lineage>
        <taxon>Eukaryota</taxon>
        <taxon>Metazoa</taxon>
        <taxon>Ecdysozoa</taxon>
        <taxon>Arthropoda</taxon>
        <taxon>Hexapoda</taxon>
        <taxon>Insecta</taxon>
        <taxon>Pterygota</taxon>
        <taxon>Neoptera</taxon>
        <taxon>Paraneoptera</taxon>
        <taxon>Hemiptera</taxon>
        <taxon>Auchenorrhyncha</taxon>
        <taxon>Membracoidea</taxon>
        <taxon>Cicadellidae</taxon>
        <taxon>Cicadellinae</taxon>
        <taxon>Proconiini</taxon>
        <taxon>Cuerna</taxon>
    </lineage>
</organism>
<feature type="transmembrane region" description="Helical" evidence="12">
    <location>
        <begin position="190"/>
        <end position="206"/>
    </location>
</feature>
<evidence type="ECO:0008006" key="14">
    <source>
        <dbReference type="Google" id="ProtNLM"/>
    </source>
</evidence>
<evidence type="ECO:0000256" key="12">
    <source>
        <dbReference type="SAM" id="Phobius"/>
    </source>
</evidence>
<evidence type="ECO:0000256" key="10">
    <source>
        <dbReference type="ARBA" id="ARBA00023201"/>
    </source>
</evidence>
<dbReference type="GO" id="GO:0005886">
    <property type="term" value="C:plasma membrane"/>
    <property type="evidence" value="ECO:0007669"/>
    <property type="project" value="UniProtKB-SubCell"/>
</dbReference>
<evidence type="ECO:0000256" key="4">
    <source>
        <dbReference type="ARBA" id="ARBA00022475"/>
    </source>
</evidence>
<evidence type="ECO:0000313" key="13">
    <source>
        <dbReference type="EMBL" id="JAS62049.1"/>
    </source>
</evidence>
<keyword evidence="8" id="KW-0406">Ion transport</keyword>
<comment type="similarity">
    <text evidence="2 11">Belongs to the sodium:solute symporter (SSF) (TC 2.A.21) family.</text>
</comment>
<dbReference type="InterPro" id="IPR051163">
    <property type="entry name" value="Sodium:Solute_Symporter_SSF"/>
</dbReference>
<dbReference type="EMBL" id="GECZ01007720">
    <property type="protein sequence ID" value="JAS62049.1"/>
    <property type="molecule type" value="Transcribed_RNA"/>
</dbReference>
<evidence type="ECO:0000256" key="6">
    <source>
        <dbReference type="ARBA" id="ARBA00022989"/>
    </source>
</evidence>
<dbReference type="GO" id="GO:0006814">
    <property type="term" value="P:sodium ion transport"/>
    <property type="evidence" value="ECO:0007669"/>
    <property type="project" value="UniProtKB-KW"/>
</dbReference>
<dbReference type="InterPro" id="IPR001734">
    <property type="entry name" value="Na/solute_symporter"/>
</dbReference>
<evidence type="ECO:0000256" key="8">
    <source>
        <dbReference type="ARBA" id="ARBA00023065"/>
    </source>
</evidence>
<keyword evidence="9 12" id="KW-0472">Membrane</keyword>
<keyword evidence="6 12" id="KW-1133">Transmembrane helix</keyword>
<evidence type="ECO:0000256" key="5">
    <source>
        <dbReference type="ARBA" id="ARBA00022692"/>
    </source>
</evidence>
<name>A0A1B6GHY5_9HEMI</name>
<dbReference type="PROSITE" id="PS50283">
    <property type="entry name" value="NA_SOLUT_SYMP_3"/>
    <property type="match status" value="1"/>
</dbReference>
<dbReference type="Gene3D" id="1.20.1730.10">
    <property type="entry name" value="Sodium/glucose cotransporter"/>
    <property type="match status" value="1"/>
</dbReference>
<evidence type="ECO:0000256" key="3">
    <source>
        <dbReference type="ARBA" id="ARBA00022448"/>
    </source>
</evidence>
<evidence type="ECO:0000256" key="7">
    <source>
        <dbReference type="ARBA" id="ARBA00023053"/>
    </source>
</evidence>
<keyword evidence="4" id="KW-1003">Cell membrane</keyword>
<keyword evidence="10" id="KW-0739">Sodium transport</keyword>
<feature type="transmembrane region" description="Helical" evidence="12">
    <location>
        <begin position="12"/>
        <end position="29"/>
    </location>
</feature>
<feature type="transmembrane region" description="Helical" evidence="12">
    <location>
        <begin position="337"/>
        <end position="360"/>
    </location>
</feature>
<keyword evidence="3" id="KW-0813">Transport</keyword>
<feature type="transmembrane region" description="Helical" evidence="12">
    <location>
        <begin position="237"/>
        <end position="256"/>
    </location>
</feature>
<keyword evidence="7" id="KW-0915">Sodium</keyword>
<feature type="transmembrane region" description="Helical" evidence="12">
    <location>
        <begin position="380"/>
        <end position="403"/>
    </location>
</feature>
<evidence type="ECO:0000256" key="11">
    <source>
        <dbReference type="RuleBase" id="RU362091"/>
    </source>
</evidence>
<evidence type="ECO:0000256" key="1">
    <source>
        <dbReference type="ARBA" id="ARBA00004651"/>
    </source>
</evidence>
<comment type="subcellular location">
    <subcellularLocation>
        <location evidence="1">Cell membrane</location>
        <topology evidence="1">Multi-pass membrane protein</topology>
    </subcellularLocation>
</comment>
<dbReference type="Pfam" id="PF00474">
    <property type="entry name" value="SSF"/>
    <property type="match status" value="1"/>
</dbReference>
<feature type="transmembrane region" description="Helical" evidence="12">
    <location>
        <begin position="497"/>
        <end position="520"/>
    </location>
</feature>
<dbReference type="CDD" id="cd11492">
    <property type="entry name" value="SLC5sbd_NIS-SMVT"/>
    <property type="match status" value="1"/>
</dbReference>
<feature type="transmembrane region" description="Helical" evidence="12">
    <location>
        <begin position="77"/>
        <end position="105"/>
    </location>
</feature>
<dbReference type="AlphaFoldDB" id="A0A1B6GHY5"/>
<dbReference type="PANTHER" id="PTHR42985">
    <property type="entry name" value="SODIUM-COUPLED MONOCARBOXYLATE TRANSPORTER"/>
    <property type="match status" value="1"/>
</dbReference>
<feature type="transmembrane region" description="Helical" evidence="12">
    <location>
        <begin position="409"/>
        <end position="431"/>
    </location>
</feature>
<feature type="transmembrane region" description="Helical" evidence="12">
    <location>
        <begin position="438"/>
        <end position="455"/>
    </location>
</feature>
<proteinExistence type="inferred from homology"/>
<feature type="transmembrane region" description="Helical" evidence="12">
    <location>
        <begin position="162"/>
        <end position="183"/>
    </location>
</feature>
<dbReference type="PANTHER" id="PTHR42985:SF40">
    <property type="entry name" value="LD47995P-RELATED"/>
    <property type="match status" value="1"/>
</dbReference>
<evidence type="ECO:0000256" key="2">
    <source>
        <dbReference type="ARBA" id="ARBA00006434"/>
    </source>
</evidence>
<keyword evidence="5 12" id="KW-0812">Transmembrane</keyword>
<feature type="transmembrane region" description="Helical" evidence="12">
    <location>
        <begin position="50"/>
        <end position="71"/>
    </location>
</feature>
<dbReference type="InterPro" id="IPR038377">
    <property type="entry name" value="Na/Glc_symporter_sf"/>
</dbReference>
<dbReference type="NCBIfam" id="TIGR00813">
    <property type="entry name" value="sss"/>
    <property type="match status" value="1"/>
</dbReference>
<feature type="transmembrane region" description="Helical" evidence="12">
    <location>
        <begin position="277"/>
        <end position="303"/>
    </location>
</feature>
<protein>
    <recommendedName>
        <fullName evidence="14">Sodium-dependent multivitamin transporter</fullName>
    </recommendedName>
</protein>